<evidence type="ECO:0000313" key="3">
    <source>
        <dbReference type="Proteomes" id="UP001551695"/>
    </source>
</evidence>
<evidence type="ECO:0000313" key="2">
    <source>
        <dbReference type="EMBL" id="MEV0711293.1"/>
    </source>
</evidence>
<proteinExistence type="predicted"/>
<dbReference type="Pfam" id="PF15956">
    <property type="entry name" value="DUF4760"/>
    <property type="match status" value="1"/>
</dbReference>
<keyword evidence="3" id="KW-1185">Reference proteome</keyword>
<protein>
    <recommendedName>
        <fullName evidence="4">DUF4760 domain-containing protein</fullName>
    </recommendedName>
</protein>
<feature type="transmembrane region" description="Helical" evidence="1">
    <location>
        <begin position="6"/>
        <end position="27"/>
    </location>
</feature>
<evidence type="ECO:0000256" key="1">
    <source>
        <dbReference type="SAM" id="Phobius"/>
    </source>
</evidence>
<dbReference type="EMBL" id="JBFAKC010000014">
    <property type="protein sequence ID" value="MEV0711293.1"/>
    <property type="molecule type" value="Genomic_DNA"/>
</dbReference>
<accession>A0ABV3G0U4</accession>
<comment type="caution">
    <text evidence="2">The sequence shown here is derived from an EMBL/GenBank/DDBJ whole genome shotgun (WGS) entry which is preliminary data.</text>
</comment>
<evidence type="ECO:0008006" key="4">
    <source>
        <dbReference type="Google" id="ProtNLM"/>
    </source>
</evidence>
<dbReference type="InterPro" id="IPR031876">
    <property type="entry name" value="DUF4760"/>
</dbReference>
<keyword evidence="1" id="KW-1133">Transmembrane helix</keyword>
<keyword evidence="1" id="KW-0472">Membrane</keyword>
<keyword evidence="1" id="KW-0812">Transmembrane</keyword>
<dbReference type="RefSeq" id="WP_355089938.1">
    <property type="nucleotide sequence ID" value="NZ_JBEXKW010000085.1"/>
</dbReference>
<name>A0ABV3G0U4_9NOCA</name>
<sequence length="156" mass="17631">MDSAAIAAAAGVSTAVIALVAATLVIWQVSEMRRATYATAFKAVHDLLQQEELRQDRRFVLTTLRPRPVDTWTNDEIVRAERVCASYDAVGIMCRMKFIPIDVVAVSWGDSLRTSWTILRPLVERYRAERGAPEFWNDFQRLAGRANELYGQRQSA</sequence>
<dbReference type="Proteomes" id="UP001551695">
    <property type="component" value="Unassembled WGS sequence"/>
</dbReference>
<gene>
    <name evidence="2" type="ORF">AB0I48_27380</name>
</gene>
<reference evidence="2 3" key="1">
    <citation type="submission" date="2024-06" db="EMBL/GenBank/DDBJ databases">
        <title>The Natural Products Discovery Center: Release of the First 8490 Sequenced Strains for Exploring Actinobacteria Biosynthetic Diversity.</title>
        <authorList>
            <person name="Kalkreuter E."/>
            <person name="Kautsar S.A."/>
            <person name="Yang D."/>
            <person name="Bader C.D."/>
            <person name="Teijaro C.N."/>
            <person name="Fluegel L."/>
            <person name="Davis C.M."/>
            <person name="Simpson J.R."/>
            <person name="Lauterbach L."/>
            <person name="Steele A.D."/>
            <person name="Gui C."/>
            <person name="Meng S."/>
            <person name="Li G."/>
            <person name="Viehrig K."/>
            <person name="Ye F."/>
            <person name="Su P."/>
            <person name="Kiefer A.F."/>
            <person name="Nichols A."/>
            <person name="Cepeda A.J."/>
            <person name="Yan W."/>
            <person name="Fan B."/>
            <person name="Jiang Y."/>
            <person name="Adhikari A."/>
            <person name="Zheng C.-J."/>
            <person name="Schuster L."/>
            <person name="Cowan T.M."/>
            <person name="Smanski M.J."/>
            <person name="Chevrette M.G."/>
            <person name="De Carvalho L.P.S."/>
            <person name="Shen B."/>
        </authorList>
    </citation>
    <scope>NUCLEOTIDE SEQUENCE [LARGE SCALE GENOMIC DNA]</scope>
    <source>
        <strain evidence="2 3">NPDC050403</strain>
    </source>
</reference>
<organism evidence="2 3">
    <name type="scientific">Nocardia aurea</name>
    <dbReference type="NCBI Taxonomy" id="2144174"/>
    <lineage>
        <taxon>Bacteria</taxon>
        <taxon>Bacillati</taxon>
        <taxon>Actinomycetota</taxon>
        <taxon>Actinomycetes</taxon>
        <taxon>Mycobacteriales</taxon>
        <taxon>Nocardiaceae</taxon>
        <taxon>Nocardia</taxon>
    </lineage>
</organism>